<keyword evidence="1" id="KW-0812">Transmembrane</keyword>
<proteinExistence type="predicted"/>
<evidence type="ECO:0000313" key="2">
    <source>
        <dbReference type="EMBL" id="SHI63868.1"/>
    </source>
</evidence>
<dbReference type="RefSeq" id="WP_073022439.1">
    <property type="nucleotide sequence ID" value="NZ_FQXU01000017.1"/>
</dbReference>
<keyword evidence="1" id="KW-1133">Transmembrane helix</keyword>
<dbReference type="EMBL" id="FQXU01000017">
    <property type="protein sequence ID" value="SHI63868.1"/>
    <property type="molecule type" value="Genomic_DNA"/>
</dbReference>
<evidence type="ECO:0000313" key="3">
    <source>
        <dbReference type="Proteomes" id="UP000184241"/>
    </source>
</evidence>
<name>A0A1M6CT06_9CLOT</name>
<protein>
    <submittedName>
        <fullName evidence="2">Uncharacterized protein</fullName>
    </submittedName>
</protein>
<sequence length="98" mass="11252">MKRAIRYLVMTFMIFCLSFLILKPTNEESKIKSRITYKSYETQDEGKDNNILEVIDNTDGRVKDMPVPSPNQSLGAQTLPIPNPNEEILISELKFTDN</sequence>
<dbReference type="Proteomes" id="UP000184241">
    <property type="component" value="Unassembled WGS sequence"/>
</dbReference>
<organism evidence="2 3">
    <name type="scientific">Clostridium intestinale DSM 6191</name>
    <dbReference type="NCBI Taxonomy" id="1121320"/>
    <lineage>
        <taxon>Bacteria</taxon>
        <taxon>Bacillati</taxon>
        <taxon>Bacillota</taxon>
        <taxon>Clostridia</taxon>
        <taxon>Eubacteriales</taxon>
        <taxon>Clostridiaceae</taxon>
        <taxon>Clostridium</taxon>
    </lineage>
</organism>
<evidence type="ECO:0000256" key="1">
    <source>
        <dbReference type="SAM" id="Phobius"/>
    </source>
</evidence>
<feature type="transmembrane region" description="Helical" evidence="1">
    <location>
        <begin position="6"/>
        <end position="22"/>
    </location>
</feature>
<accession>A0A1M6CT06</accession>
<dbReference type="AlphaFoldDB" id="A0A1M6CT06"/>
<reference evidence="2 3" key="1">
    <citation type="submission" date="2016-11" db="EMBL/GenBank/DDBJ databases">
        <authorList>
            <person name="Jaros S."/>
            <person name="Januszkiewicz K."/>
            <person name="Wedrychowicz H."/>
        </authorList>
    </citation>
    <scope>NUCLEOTIDE SEQUENCE [LARGE SCALE GENOMIC DNA]</scope>
    <source>
        <strain evidence="2 3">DSM 6191</strain>
    </source>
</reference>
<keyword evidence="1" id="KW-0472">Membrane</keyword>
<gene>
    <name evidence="2" type="ORF">SAMN02745941_04106</name>
</gene>